<feature type="region of interest" description="Disordered" evidence="2">
    <location>
        <begin position="1057"/>
        <end position="1078"/>
    </location>
</feature>
<evidence type="ECO:0000313" key="3">
    <source>
        <dbReference type="EMBL" id="KNC50266.1"/>
    </source>
</evidence>
<protein>
    <submittedName>
        <fullName evidence="3">Uncharacterized protein</fullName>
    </submittedName>
</protein>
<dbReference type="OMA" id="LQLAYVQ"/>
<dbReference type="PANTHER" id="PTHR33820:SF2">
    <property type="entry name" value="COILED-COIL DOMAIN-CONTAINING PROTEIN 17"/>
    <property type="match status" value="1"/>
</dbReference>
<feature type="compositionally biased region" description="Low complexity" evidence="2">
    <location>
        <begin position="457"/>
        <end position="475"/>
    </location>
</feature>
<proteinExistence type="predicted"/>
<dbReference type="OrthoDB" id="8996459at2759"/>
<dbReference type="Proteomes" id="UP000054408">
    <property type="component" value="Unassembled WGS sequence"/>
</dbReference>
<feature type="coiled-coil region" evidence="1">
    <location>
        <begin position="275"/>
        <end position="328"/>
    </location>
</feature>
<feature type="region of interest" description="Disordered" evidence="2">
    <location>
        <begin position="457"/>
        <end position="477"/>
    </location>
</feature>
<dbReference type="GeneID" id="25565582"/>
<keyword evidence="4" id="KW-1185">Reference proteome</keyword>
<feature type="compositionally biased region" description="Low complexity" evidence="2">
    <location>
        <begin position="1066"/>
        <end position="1078"/>
    </location>
</feature>
<dbReference type="EMBL" id="GL349460">
    <property type="protein sequence ID" value="KNC50266.1"/>
    <property type="molecule type" value="Genomic_DNA"/>
</dbReference>
<feature type="coiled-coil region" evidence="1">
    <location>
        <begin position="117"/>
        <end position="219"/>
    </location>
</feature>
<dbReference type="eggNOG" id="ENOG502QZQR">
    <property type="taxonomic scope" value="Eukaryota"/>
</dbReference>
<feature type="region of interest" description="Disordered" evidence="2">
    <location>
        <begin position="417"/>
        <end position="437"/>
    </location>
</feature>
<keyword evidence="1" id="KW-0175">Coiled coil</keyword>
<evidence type="ECO:0000313" key="4">
    <source>
        <dbReference type="Proteomes" id="UP000054408"/>
    </source>
</evidence>
<organism evidence="3 4">
    <name type="scientific">Thecamonas trahens ATCC 50062</name>
    <dbReference type="NCBI Taxonomy" id="461836"/>
    <lineage>
        <taxon>Eukaryota</taxon>
        <taxon>Apusozoa</taxon>
        <taxon>Apusomonadida</taxon>
        <taxon>Apusomonadidae</taxon>
        <taxon>Thecamonas</taxon>
    </lineage>
</organism>
<dbReference type="PANTHER" id="PTHR33820">
    <property type="entry name" value="COILED-COIL DOMAIN-CONTAINING PROTEIN 17"/>
    <property type="match status" value="1"/>
</dbReference>
<feature type="region of interest" description="Disordered" evidence="2">
    <location>
        <begin position="971"/>
        <end position="1020"/>
    </location>
</feature>
<name>A0A0L0DDQ9_THETB</name>
<gene>
    <name evidence="3" type="ORF">AMSG_06425</name>
</gene>
<dbReference type="InterPro" id="IPR038800">
    <property type="entry name" value="CCDC17"/>
</dbReference>
<dbReference type="STRING" id="461836.A0A0L0DDQ9"/>
<feature type="compositionally biased region" description="Polar residues" evidence="2">
    <location>
        <begin position="991"/>
        <end position="1009"/>
    </location>
</feature>
<sequence length="1722" mass="187730">METVDPAELDLFCRECDMRFDSAAKLATHKRKFCVDSVYGDPQALQAKLRAGEKLGPGVFDFEAVKAHLARDGKRDPLIAKSAVGDVRATLRSSATDVDKMHAHLISQRQKEHVEELRKLKVEQARIRSERQSEETKLLNKLKELEELKVTELRDRMDRERARRELENIDRSRLTQIEREKEDELRRLERERAELDRREAAIQDEMEALQSRIASAADRHTANRAQMDEILQSPVRKSAKATGGELASPRDKLAAVRQERAEQRGAKSALAQSRHQKLLEEKQRLLARLAELEAADPEADGPPLDALVDDLAKRQANEAQRLRQLRATQARQLEKERAATLDLDQFEVEMADNTRGGLDAGISEDVYATELTSAHRQADDALKEILAAEKAKARSLEQQVHAKEEARLQAIREMEARERRTKEELERKHQRELERLREEPPPARWLLHPRPWLHSGSARLSPPAAAPSRLPDASPTSPQLAELLAEIESLKRSYTASGGARSDLLEIIEALEREARGMASAAATPAAATAPLPAAPVQLPPVMPAAPGSAAAFFGMPAPAPVYTPGLGPMYPGMMALADPMQDLLYRNEMENMRLAEEMEAFLNENDGGSSGWRDEFSSKMDRISRRLEAAAGGGSGGGGSRSSASVLELLREMEALEAGRAGSGDDELRALKREHLKDMMMLEFEKEKTRNVIELNKLRMEGEAALFPDSGMYAPDPTRVRMDMHAAAGGAGPADMGSAAYDPEDGFALYWDFVDGLPADAHLVHLAFALFDGPDARTPIKSVPAVESVLDPLAAEPGARIAVIDSKRRFHRVPILPDLRIMVEVQRVEDDGHPEAGIEPTVSSIGWAVVPVFMESPYDTHGHILNSGYLRVPLLAPPVHVGTSFGELASLPSVAHAALYIRLFAPEFIENQNALELDASNMRSNYTSMAWSVGPAMTAAEYARAQAEASGSPNWGAPLAHTSGSGIVVDSAMSSRPGAADQPPLPAGAQPTNAPGTASASRRQTSGAASRPASGAKPPRKYLPFGLRLVSATGLSLASGTLLAAEASISRLDELGSVSRAGPPSAATTASRKTASSQVWRLKPSETSGGSLAWGARHEFLPLRASESKLLVVRIIKRDSGVEQNVAWAYTPLFQYNANDELVVAEGSLTLALFEPPMVVPPEPGAELGPLGKLYLEVYNPESADAALMGEDVAGVARKAWMRPGDGFDVYIDGARYLPDNVTVTRAVGRVFTSSYDQPCPNLTAASHIELDASVYSPKYSAHAAFRAAVFDPTSTLLVKVTTVDRTNGNVATVGYAALNLFLVVDAATRFDQPLHSESEFVLNDGAFQLPLHMGGPNTDLALSGKSLASHKRVPCATILVRVTKAPRGSDGKLLSRAELPADEWEAAGLAVPAPAYESGAYDSTGAVPEGSETKLYKAKVESDATAATTIREILVPLGYMGSLSNDDEIQVWLAERLKPEPNAPEVLLDYAFLARYVPELGFRVAVDGALNLPKILTKRGSGWSAALFSLSPPASLYHPTTPLTSGAEFTTQRDFTSTIRCPRWSDGYKNFRNVEYNPYLVVVIEVFGVGLKKKKRGELVPCGWSILPVFTARDQYVQSGAYRIPMFQGRPSAGILERVFRQPAYDVLQDAMAAKEVVPVKGASLLVRVVDDQRDDEYREPRNHVFEPFLSAVGKPQKYVSQVKSKPLRTLVPKGSTPLEWESEANQVFADAMGLTHYRF</sequence>
<accession>A0A0L0DDQ9</accession>
<evidence type="ECO:0000256" key="1">
    <source>
        <dbReference type="SAM" id="Coils"/>
    </source>
</evidence>
<dbReference type="RefSeq" id="XP_013757093.1">
    <property type="nucleotide sequence ID" value="XM_013901639.1"/>
</dbReference>
<feature type="region of interest" description="Disordered" evidence="2">
    <location>
        <begin position="226"/>
        <end position="251"/>
    </location>
</feature>
<reference evidence="3 4" key="1">
    <citation type="submission" date="2010-05" db="EMBL/GenBank/DDBJ databases">
        <title>The Genome Sequence of Thecamonas trahens ATCC 50062.</title>
        <authorList>
            <consortium name="The Broad Institute Genome Sequencing Platform"/>
            <person name="Russ C."/>
            <person name="Cuomo C."/>
            <person name="Shea T."/>
            <person name="Young S.K."/>
            <person name="Zeng Q."/>
            <person name="Koehrsen M."/>
            <person name="Haas B."/>
            <person name="Borodovsky M."/>
            <person name="Guigo R."/>
            <person name="Alvarado L."/>
            <person name="Berlin A."/>
            <person name="Bochicchio J."/>
            <person name="Borenstein D."/>
            <person name="Chapman S."/>
            <person name="Chen Z."/>
            <person name="Freedman E."/>
            <person name="Gellesch M."/>
            <person name="Goldberg J."/>
            <person name="Griggs A."/>
            <person name="Gujja S."/>
            <person name="Heilman E."/>
            <person name="Heiman D."/>
            <person name="Hepburn T."/>
            <person name="Howarth C."/>
            <person name="Jen D."/>
            <person name="Larson L."/>
            <person name="Mehta T."/>
            <person name="Park D."/>
            <person name="Pearson M."/>
            <person name="Roberts A."/>
            <person name="Saif S."/>
            <person name="Shenoy N."/>
            <person name="Sisk P."/>
            <person name="Stolte C."/>
            <person name="Sykes S."/>
            <person name="Thomson T."/>
            <person name="Walk T."/>
            <person name="White J."/>
            <person name="Yandava C."/>
            <person name="Burger G."/>
            <person name="Gray M.W."/>
            <person name="Holland P.W.H."/>
            <person name="King N."/>
            <person name="Lang F.B.F."/>
            <person name="Roger A.J."/>
            <person name="Ruiz-Trillo I."/>
            <person name="Lander E."/>
            <person name="Nusbaum C."/>
        </authorList>
    </citation>
    <scope>NUCLEOTIDE SEQUENCE [LARGE SCALE GENOMIC DNA]</scope>
    <source>
        <strain evidence="3 4">ATCC 50062</strain>
    </source>
</reference>
<evidence type="ECO:0000256" key="2">
    <source>
        <dbReference type="SAM" id="MobiDB-lite"/>
    </source>
</evidence>